<feature type="domain" description="N-acyltransferase N-terminal" evidence="1">
    <location>
        <begin position="1"/>
        <end position="118"/>
    </location>
</feature>
<dbReference type="Gene3D" id="3.40.630.120">
    <property type="match status" value="1"/>
</dbReference>
<gene>
    <name evidence="3" type="ORF">KIMC2_07310</name>
</gene>
<accession>A0AAU9CXQ9</accession>
<sequence>MSLKKNLKLIEMPSRISFAILDFCYSDQNFEDDRTLFYFNEEKLFHKISQTGNPNLYMLVFLCRIMDQTEQIYKKQWISDKIFVDSMKDLTIWAESYFERTQTYGVDQWHWLALTMKGKVFRLGRLQFEPKLLTEAITKGNDHFSIGTKYLKIHIPAGNHLSNGLVSDSLKQASEHWLDYQIGICESWLLAPALIKILSSNSNILQFQRRFILLNTDLHNKQAEERIFNFVQDIKHYPAQTSLQKKAQSFLLSGKKIGTAKGYLFLKS</sequence>
<dbReference type="InterPro" id="IPR041273">
    <property type="entry name" value="NAT_N"/>
</dbReference>
<evidence type="ECO:0000313" key="3">
    <source>
        <dbReference type="EMBL" id="BDR56169.1"/>
    </source>
</evidence>
<dbReference type="InterPro" id="IPR041644">
    <property type="entry name" value="GNAT_C"/>
</dbReference>
<evidence type="ECO:0000259" key="1">
    <source>
        <dbReference type="Pfam" id="PF18082"/>
    </source>
</evidence>
<organism evidence="3 4">
    <name type="scientific">Xylocopilactobacillus apis</name>
    <dbReference type="NCBI Taxonomy" id="2932183"/>
    <lineage>
        <taxon>Bacteria</taxon>
        <taxon>Bacillati</taxon>
        <taxon>Bacillota</taxon>
        <taxon>Bacilli</taxon>
        <taxon>Lactobacillales</taxon>
        <taxon>Lactobacillaceae</taxon>
        <taxon>Xylocopilactobacillus</taxon>
    </lineage>
</organism>
<dbReference type="RefSeq" id="WP_317698039.1">
    <property type="nucleotide sequence ID" value="NZ_AP026801.1"/>
</dbReference>
<dbReference type="AlphaFoldDB" id="A0AAU9CXQ9"/>
<evidence type="ECO:0000259" key="2">
    <source>
        <dbReference type="Pfam" id="PF18164"/>
    </source>
</evidence>
<evidence type="ECO:0000313" key="4">
    <source>
        <dbReference type="Proteomes" id="UP001321804"/>
    </source>
</evidence>
<protein>
    <submittedName>
        <fullName evidence="3">Uncharacterized protein</fullName>
    </submittedName>
</protein>
<name>A0AAU9CXQ9_9LACO</name>
<feature type="domain" description="GNAT-like C-terminal" evidence="2">
    <location>
        <begin position="120"/>
        <end position="264"/>
    </location>
</feature>
<dbReference type="EMBL" id="AP026801">
    <property type="protein sequence ID" value="BDR56169.1"/>
    <property type="molecule type" value="Genomic_DNA"/>
</dbReference>
<dbReference type="Proteomes" id="UP001321804">
    <property type="component" value="Chromosome"/>
</dbReference>
<dbReference type="Pfam" id="PF18164">
    <property type="entry name" value="GNAT_C"/>
    <property type="match status" value="1"/>
</dbReference>
<reference evidence="3 4" key="1">
    <citation type="journal article" date="2023" name="Microbiol. Spectr.">
        <title>Symbiosis of Carpenter Bees with Uncharacterized Lactic Acid Bacteria Showing NAD Auxotrophy.</title>
        <authorList>
            <person name="Kawasaki S."/>
            <person name="Ozawa K."/>
            <person name="Mori T."/>
            <person name="Yamamoto A."/>
            <person name="Ito M."/>
            <person name="Ohkuma M."/>
            <person name="Sakamoto M."/>
            <person name="Matsutani M."/>
        </authorList>
    </citation>
    <scope>NUCLEOTIDE SEQUENCE [LARGE SCALE GENOMIC DNA]</scope>
    <source>
        <strain evidence="3 4">KimC2</strain>
    </source>
</reference>
<keyword evidence="4" id="KW-1185">Reference proteome</keyword>
<dbReference type="KEGG" id="xak:KIMC2_07310"/>
<proteinExistence type="predicted"/>
<dbReference type="Pfam" id="PF18082">
    <property type="entry name" value="NAT_N"/>
    <property type="match status" value="1"/>
</dbReference>